<evidence type="ECO:0000256" key="2">
    <source>
        <dbReference type="ARBA" id="ARBA00007362"/>
    </source>
</evidence>
<evidence type="ECO:0000256" key="4">
    <source>
        <dbReference type="ARBA" id="ARBA00022692"/>
    </source>
</evidence>
<evidence type="ECO:0000256" key="5">
    <source>
        <dbReference type="ARBA" id="ARBA00022989"/>
    </source>
</evidence>
<evidence type="ECO:0000256" key="3">
    <source>
        <dbReference type="ARBA" id="ARBA00022475"/>
    </source>
</evidence>
<dbReference type="Pfam" id="PF00892">
    <property type="entry name" value="EamA"/>
    <property type="match status" value="2"/>
</dbReference>
<keyword evidence="5" id="KW-1133">Transmembrane helix</keyword>
<gene>
    <name evidence="7" type="ORF">CROST_019130</name>
</gene>
<protein>
    <submittedName>
        <fullName evidence="7">S-adenosylmethionine/S-adenosylhomocysteine transporter</fullName>
    </submittedName>
</protein>
<dbReference type="AlphaFoldDB" id="A0A1S8LQJ6"/>
<evidence type="ECO:0000256" key="1">
    <source>
        <dbReference type="ARBA" id="ARBA00004651"/>
    </source>
</evidence>
<evidence type="ECO:0000313" key="7">
    <source>
        <dbReference type="EMBL" id="URZ11196.1"/>
    </source>
</evidence>
<organism evidence="7 8">
    <name type="scientific">Clostridium felsineum</name>
    <dbReference type="NCBI Taxonomy" id="36839"/>
    <lineage>
        <taxon>Bacteria</taxon>
        <taxon>Bacillati</taxon>
        <taxon>Bacillota</taxon>
        <taxon>Clostridia</taxon>
        <taxon>Eubacteriales</taxon>
        <taxon>Clostridiaceae</taxon>
        <taxon>Clostridium</taxon>
    </lineage>
</organism>
<dbReference type="RefSeq" id="WP_077835576.1">
    <property type="nucleotide sequence ID" value="NZ_CP096983.1"/>
</dbReference>
<dbReference type="SUPFAM" id="SSF103481">
    <property type="entry name" value="Multidrug resistance efflux transporter EmrE"/>
    <property type="match status" value="2"/>
</dbReference>
<comment type="similarity">
    <text evidence="2">Belongs to the EamA transporter family.</text>
</comment>
<dbReference type="InterPro" id="IPR050638">
    <property type="entry name" value="AA-Vitamin_Transporters"/>
</dbReference>
<proteinExistence type="inferred from homology"/>
<dbReference type="Proteomes" id="UP000190951">
    <property type="component" value="Chromosome"/>
</dbReference>
<keyword evidence="3" id="KW-1003">Cell membrane</keyword>
<dbReference type="GO" id="GO:0005886">
    <property type="term" value="C:plasma membrane"/>
    <property type="evidence" value="ECO:0007669"/>
    <property type="project" value="UniProtKB-SubCell"/>
</dbReference>
<dbReference type="EMBL" id="CP096983">
    <property type="protein sequence ID" value="URZ11196.1"/>
    <property type="molecule type" value="Genomic_DNA"/>
</dbReference>
<dbReference type="KEGG" id="crw:CROST_019130"/>
<keyword evidence="8" id="KW-1185">Reference proteome</keyword>
<dbReference type="PANTHER" id="PTHR32322:SF18">
    <property type="entry name" value="S-ADENOSYLMETHIONINE_S-ADENOSYLHOMOCYSTEINE TRANSPORTER"/>
    <property type="match status" value="1"/>
</dbReference>
<keyword evidence="6" id="KW-0472">Membrane</keyword>
<comment type="subcellular location">
    <subcellularLocation>
        <location evidence="1">Cell membrane</location>
        <topology evidence="1">Multi-pass membrane protein</topology>
    </subcellularLocation>
</comment>
<name>A0A1S8LQJ6_9CLOT</name>
<sequence>MDNKKLAYLFLVITTSSWGSLYVVSKFVLNTMPPITVLFFRYVIAAIVLFIILKRRKKDKIAKEDYKYIFCIGFIGYFVSIAAQMIGTKLANASTASIINAMNPVFIIMFAVPILKEKVTINKVIAVAASIVGAYIIVGGGKGGALLGILFSVISVIMWSLMSVLVRRVAQKYDAVTITTYAIIIAMIFSLPASIVELSTTKHIAFTAINIVCLFYMGIICTAIPHLLWNKSLSMIEAGKCSLFYPLQPVVAAFLGFVFLGEIINRRFIIGSVLIISGILFSIFSDNKNLKRNNNKEVKKVS</sequence>
<keyword evidence="4" id="KW-0812">Transmembrane</keyword>
<dbReference type="InterPro" id="IPR037185">
    <property type="entry name" value="EmrE-like"/>
</dbReference>
<dbReference type="PANTHER" id="PTHR32322">
    <property type="entry name" value="INNER MEMBRANE TRANSPORTER"/>
    <property type="match status" value="1"/>
</dbReference>
<evidence type="ECO:0000313" key="8">
    <source>
        <dbReference type="Proteomes" id="UP000190951"/>
    </source>
</evidence>
<reference evidence="7 8" key="1">
    <citation type="submission" date="2022-04" db="EMBL/GenBank/DDBJ databases">
        <title>Genome sequence of C. roseum typestrain.</title>
        <authorList>
            <person name="Poehlein A."/>
            <person name="Schoch T."/>
            <person name="Duerre P."/>
            <person name="Daniel R."/>
        </authorList>
    </citation>
    <scope>NUCLEOTIDE SEQUENCE [LARGE SCALE GENOMIC DNA]</scope>
    <source>
        <strain evidence="7 8">DSM 7320</strain>
    </source>
</reference>
<dbReference type="STRING" id="84029.CROST_29300"/>
<dbReference type="InterPro" id="IPR000620">
    <property type="entry name" value="EamA_dom"/>
</dbReference>
<evidence type="ECO:0000256" key="6">
    <source>
        <dbReference type="ARBA" id="ARBA00023136"/>
    </source>
</evidence>
<accession>A0A1S8LQJ6</accession>